<dbReference type="EMBL" id="CP059733">
    <property type="protein sequence ID" value="WDE03190.1"/>
    <property type="molecule type" value="Genomic_DNA"/>
</dbReference>
<accession>A0AAE9YY69</accession>
<dbReference type="Proteomes" id="UP000032352">
    <property type="component" value="Chromosome"/>
</dbReference>
<evidence type="ECO:0000256" key="4">
    <source>
        <dbReference type="PROSITE-ProRule" id="PRU00433"/>
    </source>
</evidence>
<dbReference type="InterPro" id="IPR036909">
    <property type="entry name" value="Cyt_c-like_dom_sf"/>
</dbReference>
<evidence type="ECO:0000256" key="3">
    <source>
        <dbReference type="ARBA" id="ARBA00023004"/>
    </source>
</evidence>
<proteinExistence type="predicted"/>
<dbReference type="InterPro" id="IPR009056">
    <property type="entry name" value="Cyt_c-like_dom"/>
</dbReference>
<keyword evidence="3 4" id="KW-0408">Iron</keyword>
<reference evidence="6 7" key="2">
    <citation type="journal article" date="2022" name="Mar. Drugs">
        <title>Bioassay-Guided Fractionation Leads to the Detection of Cholic Acid Generated by the Rare Thalassomonas sp.</title>
        <authorList>
            <person name="Pheiffer F."/>
            <person name="Schneider Y.K."/>
            <person name="Hansen E.H."/>
            <person name="Andersen J.H."/>
            <person name="Isaksson J."/>
            <person name="Busche T."/>
            <person name="R C."/>
            <person name="Kalinowski J."/>
            <person name="Zyl L.V."/>
            <person name="Trindade M."/>
        </authorList>
    </citation>
    <scope>NUCLEOTIDE SEQUENCE [LARGE SCALE GENOMIC DNA]</scope>
    <source>
        <strain evidence="6 7">XOM25</strain>
    </source>
</reference>
<reference evidence="6 7" key="1">
    <citation type="journal article" date="2015" name="Genome Announc.">
        <title>Draft Genome Sequences of Marine Isolates of Thalassomonas viridans and Thalassomonas actiniarum.</title>
        <authorList>
            <person name="Olonade I."/>
            <person name="van Zyl L.J."/>
            <person name="Trindade M."/>
        </authorList>
    </citation>
    <scope>NUCLEOTIDE SEQUENCE [LARGE SCALE GENOMIC DNA]</scope>
    <source>
        <strain evidence="6 7">XOM25</strain>
    </source>
</reference>
<keyword evidence="2 4" id="KW-0479">Metal-binding</keyword>
<keyword evidence="7" id="KW-1185">Reference proteome</keyword>
<evidence type="ECO:0000313" key="6">
    <source>
        <dbReference type="EMBL" id="WDE03190.1"/>
    </source>
</evidence>
<dbReference type="AlphaFoldDB" id="A0AAE9YY69"/>
<keyword evidence="1 4" id="KW-0349">Heme</keyword>
<sequence>MTFKIATTNFIFTSIVLIFTFVFTSELVFAYQEKPAPWRVSARKSKIQNPIPVDEASVTQGKEIYQRECQECHGANGNGDGPEAAKLDKMVKDFADDDMWAQTDGAMYWKIRTGRRPMPGFKKLLSKEEIWHVINYVRHDFEPEK</sequence>
<dbReference type="Gene3D" id="1.10.760.10">
    <property type="entry name" value="Cytochrome c-like domain"/>
    <property type="match status" value="1"/>
</dbReference>
<dbReference type="PROSITE" id="PS51007">
    <property type="entry name" value="CYTC"/>
    <property type="match status" value="1"/>
</dbReference>
<name>A0AAE9YY69_9GAMM</name>
<dbReference type="GO" id="GO:0009055">
    <property type="term" value="F:electron transfer activity"/>
    <property type="evidence" value="ECO:0007669"/>
    <property type="project" value="InterPro"/>
</dbReference>
<dbReference type="GO" id="GO:0020037">
    <property type="term" value="F:heme binding"/>
    <property type="evidence" value="ECO:0007669"/>
    <property type="project" value="InterPro"/>
</dbReference>
<dbReference type="InterPro" id="IPR051459">
    <property type="entry name" value="Cytochrome_c-type_DH"/>
</dbReference>
<dbReference type="SUPFAM" id="SSF46626">
    <property type="entry name" value="Cytochrome c"/>
    <property type="match status" value="1"/>
</dbReference>
<dbReference type="GO" id="GO:0046872">
    <property type="term" value="F:metal ion binding"/>
    <property type="evidence" value="ECO:0007669"/>
    <property type="project" value="UniProtKB-KW"/>
</dbReference>
<protein>
    <submittedName>
        <fullName evidence="6">Cytochrome c</fullName>
    </submittedName>
</protein>
<dbReference type="Pfam" id="PF13442">
    <property type="entry name" value="Cytochrome_CBB3"/>
    <property type="match status" value="1"/>
</dbReference>
<evidence type="ECO:0000256" key="2">
    <source>
        <dbReference type="ARBA" id="ARBA00022723"/>
    </source>
</evidence>
<dbReference type="PANTHER" id="PTHR35008:SF8">
    <property type="entry name" value="ALCOHOL DEHYDROGENASE CYTOCHROME C SUBUNIT"/>
    <property type="match status" value="1"/>
</dbReference>
<organism evidence="6 7">
    <name type="scientific">Thalassomonas viridans</name>
    <dbReference type="NCBI Taxonomy" id="137584"/>
    <lineage>
        <taxon>Bacteria</taxon>
        <taxon>Pseudomonadati</taxon>
        <taxon>Pseudomonadota</taxon>
        <taxon>Gammaproteobacteria</taxon>
        <taxon>Alteromonadales</taxon>
        <taxon>Colwelliaceae</taxon>
        <taxon>Thalassomonas</taxon>
    </lineage>
</organism>
<dbReference type="RefSeq" id="WP_053046532.1">
    <property type="nucleotide sequence ID" value="NZ_CP059733.1"/>
</dbReference>
<dbReference type="PANTHER" id="PTHR35008">
    <property type="entry name" value="BLL4482 PROTEIN-RELATED"/>
    <property type="match status" value="1"/>
</dbReference>
<evidence type="ECO:0000313" key="7">
    <source>
        <dbReference type="Proteomes" id="UP000032352"/>
    </source>
</evidence>
<evidence type="ECO:0000259" key="5">
    <source>
        <dbReference type="PROSITE" id="PS51007"/>
    </source>
</evidence>
<feature type="domain" description="Cytochrome c" evidence="5">
    <location>
        <begin position="56"/>
        <end position="141"/>
    </location>
</feature>
<gene>
    <name evidence="6" type="ORF">SG34_017430</name>
</gene>
<evidence type="ECO:0000256" key="1">
    <source>
        <dbReference type="ARBA" id="ARBA00022617"/>
    </source>
</evidence>
<dbReference type="KEGG" id="tvd:SG34_017430"/>